<evidence type="ECO:0000313" key="2">
    <source>
        <dbReference type="EMBL" id="MBT1541971.1"/>
    </source>
</evidence>
<dbReference type="EMBL" id="JAHEWX010000010">
    <property type="protein sequence ID" value="MBT1541971.1"/>
    <property type="molecule type" value="Genomic_DNA"/>
</dbReference>
<evidence type="ECO:0000313" key="3">
    <source>
        <dbReference type="Proteomes" id="UP000709437"/>
    </source>
</evidence>
<feature type="region of interest" description="Disordered" evidence="1">
    <location>
        <begin position="1"/>
        <end position="58"/>
    </location>
</feature>
<evidence type="ECO:0000256" key="1">
    <source>
        <dbReference type="SAM" id="MobiDB-lite"/>
    </source>
</evidence>
<comment type="caution">
    <text evidence="2">The sequence shown here is derived from an EMBL/GenBank/DDBJ whole genome shotgun (WGS) entry which is preliminary data.</text>
</comment>
<proteinExistence type="predicted"/>
<dbReference type="RefSeq" id="WP_017888383.1">
    <property type="nucleotide sequence ID" value="NZ_JAHEWX010000010.1"/>
</dbReference>
<dbReference type="AlphaFoldDB" id="A0A9Q2ZKM2"/>
<dbReference type="Gene3D" id="1.10.1470.10">
    <property type="entry name" value="YjbJ"/>
    <property type="match status" value="1"/>
</dbReference>
<gene>
    <name evidence="2" type="ORF">KK103_09375</name>
</gene>
<accession>A0A9Q2ZKM2</accession>
<protein>
    <submittedName>
        <fullName evidence="2">CsbD family protein</fullName>
    </submittedName>
</protein>
<name>A0A9Q2ZKM2_9MICO</name>
<dbReference type="Proteomes" id="UP000709437">
    <property type="component" value="Unassembled WGS sequence"/>
</dbReference>
<sequence length="58" mass="6435">MSLGDKAKDATQKIVGKVEEKVGEHTDDQELHAQGKKDQHMGEARMQTEKAKDAVDDK</sequence>
<reference evidence="2" key="1">
    <citation type="submission" date="2021-05" db="EMBL/GenBank/DDBJ databases">
        <title>Whole genome sequence of Curtobacterium flaccumfaciens pv. flaccumfaciens strain CFBP 3417.</title>
        <authorList>
            <person name="Osdaghi E."/>
            <person name="Taghouti G."/>
            <person name="Portier P."/>
            <person name="Fazliarab A."/>
            <person name="Taghavi S.M."/>
            <person name="Briand M."/>
            <person name="Le-Saux M."/>
            <person name="Jacques M.-A."/>
        </authorList>
    </citation>
    <scope>NUCLEOTIDE SEQUENCE</scope>
    <source>
        <strain evidence="2">CFBP 3417</strain>
    </source>
</reference>
<dbReference type="SUPFAM" id="SSF69047">
    <property type="entry name" value="Hypothetical protein YjbJ"/>
    <property type="match status" value="1"/>
</dbReference>
<dbReference type="InterPro" id="IPR036629">
    <property type="entry name" value="YjbJ_sf"/>
</dbReference>
<organism evidence="2 3">
    <name type="scientific">Curtobacterium flaccumfaciens pv. flaccumfaciens</name>
    <dbReference type="NCBI Taxonomy" id="138532"/>
    <lineage>
        <taxon>Bacteria</taxon>
        <taxon>Bacillati</taxon>
        <taxon>Actinomycetota</taxon>
        <taxon>Actinomycetes</taxon>
        <taxon>Micrococcales</taxon>
        <taxon>Microbacteriaceae</taxon>
        <taxon>Curtobacterium</taxon>
    </lineage>
</organism>